<evidence type="ECO:0000256" key="4">
    <source>
        <dbReference type="ARBA" id="ARBA00022692"/>
    </source>
</evidence>
<dbReference type="SUPFAM" id="SSF161098">
    <property type="entry name" value="MetI-like"/>
    <property type="match status" value="1"/>
</dbReference>
<evidence type="ECO:0000313" key="10">
    <source>
        <dbReference type="Proteomes" id="UP000318521"/>
    </source>
</evidence>
<feature type="transmembrane region" description="Helical" evidence="7">
    <location>
        <begin position="73"/>
        <end position="97"/>
    </location>
</feature>
<dbReference type="GO" id="GO:0055085">
    <property type="term" value="P:transmembrane transport"/>
    <property type="evidence" value="ECO:0007669"/>
    <property type="project" value="InterPro"/>
</dbReference>
<keyword evidence="2 7" id="KW-0813">Transport</keyword>
<feature type="transmembrane region" description="Helical" evidence="7">
    <location>
        <begin position="13"/>
        <end position="35"/>
    </location>
</feature>
<dbReference type="CDD" id="cd06261">
    <property type="entry name" value="TM_PBP2"/>
    <property type="match status" value="1"/>
</dbReference>
<dbReference type="Proteomes" id="UP000318521">
    <property type="component" value="Unassembled WGS sequence"/>
</dbReference>
<organism evidence="9 10">
    <name type="scientific">Alkalicoccobacillus porphyridii</name>
    <dbReference type="NCBI Taxonomy" id="2597270"/>
    <lineage>
        <taxon>Bacteria</taxon>
        <taxon>Bacillati</taxon>
        <taxon>Bacillota</taxon>
        <taxon>Bacilli</taxon>
        <taxon>Bacillales</taxon>
        <taxon>Bacillaceae</taxon>
        <taxon>Alkalicoccobacillus</taxon>
    </lineage>
</organism>
<comment type="similarity">
    <text evidence="7">Belongs to the binding-protein-dependent transport system permease family.</text>
</comment>
<evidence type="ECO:0000256" key="7">
    <source>
        <dbReference type="RuleBase" id="RU363032"/>
    </source>
</evidence>
<proteinExistence type="inferred from homology"/>
<dbReference type="PANTHER" id="PTHR43744">
    <property type="entry name" value="ABC TRANSPORTER PERMEASE PROTEIN MG189-RELATED-RELATED"/>
    <property type="match status" value="1"/>
</dbReference>
<dbReference type="GO" id="GO:0005886">
    <property type="term" value="C:plasma membrane"/>
    <property type="evidence" value="ECO:0007669"/>
    <property type="project" value="UniProtKB-SubCell"/>
</dbReference>
<evidence type="ECO:0000259" key="8">
    <source>
        <dbReference type="PROSITE" id="PS50928"/>
    </source>
</evidence>
<evidence type="ECO:0000256" key="6">
    <source>
        <dbReference type="ARBA" id="ARBA00023136"/>
    </source>
</evidence>
<dbReference type="Gene3D" id="1.10.3720.10">
    <property type="entry name" value="MetI-like"/>
    <property type="match status" value="1"/>
</dbReference>
<dbReference type="InterPro" id="IPR035906">
    <property type="entry name" value="MetI-like_sf"/>
</dbReference>
<keyword evidence="5 7" id="KW-1133">Transmembrane helix</keyword>
<feature type="transmembrane region" description="Helical" evidence="7">
    <location>
        <begin position="184"/>
        <end position="206"/>
    </location>
</feature>
<keyword evidence="6 7" id="KW-0472">Membrane</keyword>
<evidence type="ECO:0000313" key="9">
    <source>
        <dbReference type="EMBL" id="TSB47416.1"/>
    </source>
</evidence>
<dbReference type="Pfam" id="PF00528">
    <property type="entry name" value="BPD_transp_1"/>
    <property type="match status" value="1"/>
</dbReference>
<evidence type="ECO:0000256" key="1">
    <source>
        <dbReference type="ARBA" id="ARBA00004651"/>
    </source>
</evidence>
<comment type="subcellular location">
    <subcellularLocation>
        <location evidence="1 7">Cell membrane</location>
        <topology evidence="1 7">Multi-pass membrane protein</topology>
    </subcellularLocation>
</comment>
<gene>
    <name evidence="9" type="ORF">FN960_06685</name>
</gene>
<name>A0A554A1A2_9BACI</name>
<dbReference type="PROSITE" id="PS50928">
    <property type="entry name" value="ABC_TM1"/>
    <property type="match status" value="1"/>
</dbReference>
<dbReference type="OrthoDB" id="9771544at2"/>
<evidence type="ECO:0000256" key="5">
    <source>
        <dbReference type="ARBA" id="ARBA00022989"/>
    </source>
</evidence>
<dbReference type="EMBL" id="VLXZ01000003">
    <property type="protein sequence ID" value="TSB47416.1"/>
    <property type="molecule type" value="Genomic_DNA"/>
</dbReference>
<sequence length="281" mass="31893">MEQTTWHHLPKRALLYGTLSIISLVMIFPFIWMLLSALKTGEEIFAVPLTWFPESPQWQNFIEALEMAPFGLYIWNSIFTAVMIVLFQIILSCMLAYALTQLRFWGQHLLFMAILGSYMLPAAATYVPSYVILARLGLLDTLSGIIISNLASVFCIFMIRQAFLQVPKEMVEAARADGAGDWQILWRIMFPMAKSSIFTVGLISFVQMYNNYLWPSLIVSSQEKYLITVGLRQFFTAQGTFSSQWPLIMAANVFAVAPLIILFIVLQKWFVKGISDNGVKG</sequence>
<dbReference type="InterPro" id="IPR000515">
    <property type="entry name" value="MetI-like"/>
</dbReference>
<feature type="transmembrane region" description="Helical" evidence="7">
    <location>
        <begin position="145"/>
        <end position="163"/>
    </location>
</feature>
<reference evidence="9 10" key="1">
    <citation type="submission" date="2019-07" db="EMBL/GenBank/DDBJ databases">
        <authorList>
            <person name="Park Y.J."/>
            <person name="Jeong S.E."/>
            <person name="Jung H.S."/>
        </authorList>
    </citation>
    <scope>NUCLEOTIDE SEQUENCE [LARGE SCALE GENOMIC DNA]</scope>
    <source>
        <strain evidence="10">P16(2019)</strain>
    </source>
</reference>
<feature type="transmembrane region" description="Helical" evidence="7">
    <location>
        <begin position="245"/>
        <end position="266"/>
    </location>
</feature>
<keyword evidence="3" id="KW-1003">Cell membrane</keyword>
<keyword evidence="10" id="KW-1185">Reference proteome</keyword>
<keyword evidence="4 7" id="KW-0812">Transmembrane</keyword>
<dbReference type="RefSeq" id="WP_143847915.1">
    <property type="nucleotide sequence ID" value="NZ_VLXZ01000003.1"/>
</dbReference>
<protein>
    <submittedName>
        <fullName evidence="9">Carbohydrate ABC transporter permease</fullName>
    </submittedName>
</protein>
<comment type="caution">
    <text evidence="9">The sequence shown here is derived from an EMBL/GenBank/DDBJ whole genome shotgun (WGS) entry which is preliminary data.</text>
</comment>
<dbReference type="PANTHER" id="PTHR43744:SF12">
    <property type="entry name" value="ABC TRANSPORTER PERMEASE PROTEIN MG189-RELATED"/>
    <property type="match status" value="1"/>
</dbReference>
<feature type="transmembrane region" description="Helical" evidence="7">
    <location>
        <begin position="109"/>
        <end position="133"/>
    </location>
</feature>
<feature type="domain" description="ABC transmembrane type-1" evidence="8">
    <location>
        <begin position="74"/>
        <end position="266"/>
    </location>
</feature>
<evidence type="ECO:0000256" key="3">
    <source>
        <dbReference type="ARBA" id="ARBA00022475"/>
    </source>
</evidence>
<evidence type="ECO:0000256" key="2">
    <source>
        <dbReference type="ARBA" id="ARBA00022448"/>
    </source>
</evidence>
<accession>A0A554A1A2</accession>
<dbReference type="AlphaFoldDB" id="A0A554A1A2"/>